<dbReference type="InterPro" id="IPR043130">
    <property type="entry name" value="CDP-OH_PTrfase_TM_dom"/>
</dbReference>
<dbReference type="AlphaFoldDB" id="A0A518G8Y4"/>
<evidence type="ECO:0000256" key="4">
    <source>
        <dbReference type="ARBA" id="ARBA00013170"/>
    </source>
</evidence>
<feature type="transmembrane region" description="Helical" evidence="17">
    <location>
        <begin position="29"/>
        <end position="47"/>
    </location>
</feature>
<feature type="transmembrane region" description="Helical" evidence="17">
    <location>
        <begin position="176"/>
        <end position="194"/>
    </location>
</feature>
<reference evidence="18 19" key="1">
    <citation type="submission" date="2019-02" db="EMBL/GenBank/DDBJ databases">
        <title>Deep-cultivation of Planctomycetes and their phenomic and genomic characterization uncovers novel biology.</title>
        <authorList>
            <person name="Wiegand S."/>
            <person name="Jogler M."/>
            <person name="Boedeker C."/>
            <person name="Pinto D."/>
            <person name="Vollmers J."/>
            <person name="Rivas-Marin E."/>
            <person name="Kohn T."/>
            <person name="Peeters S.H."/>
            <person name="Heuer A."/>
            <person name="Rast P."/>
            <person name="Oberbeckmann S."/>
            <person name="Bunk B."/>
            <person name="Jeske O."/>
            <person name="Meyerdierks A."/>
            <person name="Storesund J.E."/>
            <person name="Kallscheuer N."/>
            <person name="Luecker S."/>
            <person name="Lage O.M."/>
            <person name="Pohl T."/>
            <person name="Merkel B.J."/>
            <person name="Hornburger P."/>
            <person name="Mueller R.-W."/>
            <person name="Bruemmer F."/>
            <person name="Labrenz M."/>
            <person name="Spormann A.M."/>
            <person name="Op den Camp H."/>
            <person name="Overmann J."/>
            <person name="Amann R."/>
            <person name="Jetten M.S.M."/>
            <person name="Mascher T."/>
            <person name="Medema M.H."/>
            <person name="Devos D.P."/>
            <person name="Kaster A.-K."/>
            <person name="Ovreas L."/>
            <person name="Rohde M."/>
            <person name="Galperin M.Y."/>
            <person name="Jogler C."/>
        </authorList>
    </citation>
    <scope>NUCLEOTIDE SEQUENCE [LARGE SCALE GENOMIC DNA]</scope>
    <source>
        <strain evidence="18 19">Q31a</strain>
    </source>
</reference>
<evidence type="ECO:0000256" key="9">
    <source>
        <dbReference type="ARBA" id="ARBA00022989"/>
    </source>
</evidence>
<protein>
    <recommendedName>
        <fullName evidence="5 15">CDP-diacylglycerol--glycerol-3-phosphate 3-phosphatidyltransferase</fullName>
        <ecNumber evidence="4 15">2.7.8.5</ecNumber>
    </recommendedName>
</protein>
<organism evidence="18 19">
    <name type="scientific">Aureliella helgolandensis</name>
    <dbReference type="NCBI Taxonomy" id="2527968"/>
    <lineage>
        <taxon>Bacteria</taxon>
        <taxon>Pseudomonadati</taxon>
        <taxon>Planctomycetota</taxon>
        <taxon>Planctomycetia</taxon>
        <taxon>Pirellulales</taxon>
        <taxon>Pirellulaceae</taxon>
        <taxon>Aureliella</taxon>
    </lineage>
</organism>
<evidence type="ECO:0000256" key="6">
    <source>
        <dbReference type="ARBA" id="ARBA00022516"/>
    </source>
</evidence>
<dbReference type="KEGG" id="ahel:Q31a_33800"/>
<dbReference type="EC" id="2.7.8.5" evidence="4 15"/>
<keyword evidence="12" id="KW-0594">Phospholipid biosynthesis</keyword>
<keyword evidence="13" id="KW-1208">Phospholipid metabolism</keyword>
<comment type="pathway">
    <text evidence="2">Phospholipid metabolism; phosphatidylglycerol biosynthesis; phosphatidylglycerol from CDP-diacylglycerol: step 1/2.</text>
</comment>
<evidence type="ECO:0000256" key="10">
    <source>
        <dbReference type="ARBA" id="ARBA00023098"/>
    </source>
</evidence>
<evidence type="ECO:0000256" key="1">
    <source>
        <dbReference type="ARBA" id="ARBA00004141"/>
    </source>
</evidence>
<keyword evidence="6" id="KW-0444">Lipid biosynthesis</keyword>
<name>A0A518G8Y4_9BACT</name>
<evidence type="ECO:0000256" key="2">
    <source>
        <dbReference type="ARBA" id="ARBA00005042"/>
    </source>
</evidence>
<evidence type="ECO:0000256" key="17">
    <source>
        <dbReference type="SAM" id="Phobius"/>
    </source>
</evidence>
<feature type="transmembrane region" description="Helical" evidence="17">
    <location>
        <begin position="54"/>
        <end position="71"/>
    </location>
</feature>
<keyword evidence="8 17" id="KW-0812">Transmembrane</keyword>
<keyword evidence="9 17" id="KW-1133">Transmembrane helix</keyword>
<dbReference type="EMBL" id="CP036298">
    <property type="protein sequence ID" value="QDV25058.1"/>
    <property type="molecule type" value="Genomic_DNA"/>
</dbReference>
<dbReference type="OrthoDB" id="9796672at2"/>
<evidence type="ECO:0000256" key="16">
    <source>
        <dbReference type="RuleBase" id="RU003750"/>
    </source>
</evidence>
<keyword evidence="10" id="KW-0443">Lipid metabolism</keyword>
<evidence type="ECO:0000256" key="3">
    <source>
        <dbReference type="ARBA" id="ARBA00010441"/>
    </source>
</evidence>
<comment type="similarity">
    <text evidence="3 16">Belongs to the CDP-alcohol phosphatidyltransferase class-I family.</text>
</comment>
<dbReference type="InterPro" id="IPR048254">
    <property type="entry name" value="CDP_ALCOHOL_P_TRANSF_CS"/>
</dbReference>
<dbReference type="GO" id="GO:0046474">
    <property type="term" value="P:glycerophospholipid biosynthetic process"/>
    <property type="evidence" value="ECO:0007669"/>
    <property type="project" value="TreeGrafter"/>
</dbReference>
<dbReference type="InterPro" id="IPR004570">
    <property type="entry name" value="Phosphatidylglycerol_P_synth"/>
</dbReference>
<comment type="subcellular location">
    <subcellularLocation>
        <location evidence="1">Membrane</location>
        <topology evidence="1">Multi-pass membrane protein</topology>
    </subcellularLocation>
</comment>
<dbReference type="NCBIfam" id="TIGR00560">
    <property type="entry name" value="pgsA"/>
    <property type="match status" value="1"/>
</dbReference>
<keyword evidence="19" id="KW-1185">Reference proteome</keyword>
<keyword evidence="7 16" id="KW-0808">Transferase</keyword>
<dbReference type="InterPro" id="IPR000462">
    <property type="entry name" value="CDP-OH_P_trans"/>
</dbReference>
<evidence type="ECO:0000256" key="8">
    <source>
        <dbReference type="ARBA" id="ARBA00022692"/>
    </source>
</evidence>
<dbReference type="RefSeq" id="WP_145079632.1">
    <property type="nucleotide sequence ID" value="NZ_CP036298.1"/>
</dbReference>
<dbReference type="PANTHER" id="PTHR14269">
    <property type="entry name" value="CDP-DIACYLGLYCEROL--GLYCEROL-3-PHOSPHATE 3-PHOSPHATIDYLTRANSFERASE-RELATED"/>
    <property type="match status" value="1"/>
</dbReference>
<accession>A0A518G8Y4</accession>
<comment type="catalytic activity">
    <reaction evidence="14">
        <text>a CDP-1,2-diacyl-sn-glycerol + sn-glycerol 3-phosphate = a 1,2-diacyl-sn-glycero-3-phospho-(1'-sn-glycero-3'-phosphate) + CMP + H(+)</text>
        <dbReference type="Rhea" id="RHEA:12593"/>
        <dbReference type="ChEBI" id="CHEBI:15378"/>
        <dbReference type="ChEBI" id="CHEBI:57597"/>
        <dbReference type="ChEBI" id="CHEBI:58332"/>
        <dbReference type="ChEBI" id="CHEBI:60110"/>
        <dbReference type="ChEBI" id="CHEBI:60377"/>
        <dbReference type="EC" id="2.7.8.5"/>
    </reaction>
</comment>
<dbReference type="PANTHER" id="PTHR14269:SF62">
    <property type="entry name" value="CDP-DIACYLGLYCEROL--GLYCEROL-3-PHOSPHATE 3-PHOSPHATIDYLTRANSFERASE 1, CHLOROPLASTIC"/>
    <property type="match status" value="1"/>
</dbReference>
<gene>
    <name evidence="18" type="primary">pgsA</name>
    <name evidence="18" type="ORF">Q31a_33800</name>
</gene>
<dbReference type="Pfam" id="PF01066">
    <property type="entry name" value="CDP-OH_P_transf"/>
    <property type="match status" value="1"/>
</dbReference>
<evidence type="ECO:0000256" key="5">
    <source>
        <dbReference type="ARBA" id="ARBA00014944"/>
    </source>
</evidence>
<dbReference type="PROSITE" id="PS00379">
    <property type="entry name" value="CDP_ALCOHOL_P_TRANSF"/>
    <property type="match status" value="1"/>
</dbReference>
<dbReference type="Gene3D" id="1.20.120.1760">
    <property type="match status" value="1"/>
</dbReference>
<dbReference type="GO" id="GO:0016020">
    <property type="term" value="C:membrane"/>
    <property type="evidence" value="ECO:0007669"/>
    <property type="project" value="UniProtKB-SubCell"/>
</dbReference>
<evidence type="ECO:0000256" key="14">
    <source>
        <dbReference type="ARBA" id="ARBA00048586"/>
    </source>
</evidence>
<evidence type="ECO:0000256" key="7">
    <source>
        <dbReference type="ARBA" id="ARBA00022679"/>
    </source>
</evidence>
<dbReference type="Proteomes" id="UP000318017">
    <property type="component" value="Chromosome"/>
</dbReference>
<proteinExistence type="inferred from homology"/>
<dbReference type="InterPro" id="IPR050324">
    <property type="entry name" value="CDP-alcohol_PTase-I"/>
</dbReference>
<feature type="transmembrane region" description="Helical" evidence="17">
    <location>
        <begin position="91"/>
        <end position="117"/>
    </location>
</feature>
<evidence type="ECO:0000313" key="19">
    <source>
        <dbReference type="Proteomes" id="UP000318017"/>
    </source>
</evidence>
<dbReference type="PIRSF" id="PIRSF000847">
    <property type="entry name" value="Phos_ph_gly_syn"/>
    <property type="match status" value="1"/>
</dbReference>
<evidence type="ECO:0000256" key="13">
    <source>
        <dbReference type="ARBA" id="ARBA00023264"/>
    </source>
</evidence>
<evidence type="ECO:0000256" key="12">
    <source>
        <dbReference type="ARBA" id="ARBA00023209"/>
    </source>
</evidence>
<sequence length="204" mass="21960">MAATTTQVEHSDQSPASAAGDQIWNVPNALSMARLGLAFFVGILIEFQQFMPALFVFVVAASTDFVDGWWARKFNQVTKLGRVLDPFVDKIIITAALIALVGCAGSGIDAWMVTVIVGREFLVTSIRAMVEGKGGDFSARSLGKWKMLFQCAAVVSSLLLLDGVTDAVWLVWTTSVLIWLAVLMTVASGADYVIQAVRLARNAS</sequence>
<evidence type="ECO:0000313" key="18">
    <source>
        <dbReference type="EMBL" id="QDV25058.1"/>
    </source>
</evidence>
<dbReference type="GO" id="GO:0008444">
    <property type="term" value="F:CDP-diacylglycerol-glycerol-3-phosphate 3-phosphatidyltransferase activity"/>
    <property type="evidence" value="ECO:0007669"/>
    <property type="project" value="UniProtKB-UniRule"/>
</dbReference>
<keyword evidence="11 17" id="KW-0472">Membrane</keyword>
<evidence type="ECO:0000256" key="15">
    <source>
        <dbReference type="NCBIfam" id="TIGR00560"/>
    </source>
</evidence>
<evidence type="ECO:0000256" key="11">
    <source>
        <dbReference type="ARBA" id="ARBA00023136"/>
    </source>
</evidence>